<sequence>MSDAMKALLNLRSLRALAREYSLEQLKEALEKLQTVVDEREESEAEEIAKEKEREEKLKQYRDMLLADGIDPEELMANIGKAKTKRAARPPKYKFIDENGEEKTWTGQGRTPSALKKALEEGKSLDDFKL</sequence>
<evidence type="ECO:0000256" key="3">
    <source>
        <dbReference type="ARBA" id="ARBA00022490"/>
    </source>
</evidence>
<keyword evidence="4 5" id="KW-0238">DNA-binding</keyword>
<dbReference type="GO" id="GO:0000976">
    <property type="term" value="F:transcription cis-regulatory region binding"/>
    <property type="evidence" value="ECO:0007669"/>
    <property type="project" value="TreeGrafter"/>
</dbReference>
<accession>A0A0F5V8T1</accession>
<evidence type="ECO:0000256" key="4">
    <source>
        <dbReference type="ARBA" id="ARBA00023125"/>
    </source>
</evidence>
<feature type="compositionally biased region" description="Basic and acidic residues" evidence="8">
    <location>
        <begin position="117"/>
        <end position="130"/>
    </location>
</feature>
<dbReference type="FunFam" id="4.10.430.10:FF:000001">
    <property type="entry name" value="DNA-binding protein"/>
    <property type="match status" value="1"/>
</dbReference>
<dbReference type="SMART" id="SM00528">
    <property type="entry name" value="HNS"/>
    <property type="match status" value="1"/>
</dbReference>
<evidence type="ECO:0000256" key="5">
    <source>
        <dbReference type="PIRNR" id="PIRNR002096"/>
    </source>
</evidence>
<dbReference type="GO" id="GO:0001217">
    <property type="term" value="F:DNA-binding transcription repressor activity"/>
    <property type="evidence" value="ECO:0007669"/>
    <property type="project" value="TreeGrafter"/>
</dbReference>
<dbReference type="GO" id="GO:0005829">
    <property type="term" value="C:cytosol"/>
    <property type="evidence" value="ECO:0007669"/>
    <property type="project" value="TreeGrafter"/>
</dbReference>
<comment type="caution">
    <text evidence="10">The sequence shown here is derived from an EMBL/GenBank/DDBJ whole genome shotgun (WGS) entry which is preliminary data.</text>
</comment>
<evidence type="ECO:0000256" key="8">
    <source>
        <dbReference type="SAM" id="MobiDB-lite"/>
    </source>
</evidence>
<evidence type="ECO:0000256" key="2">
    <source>
        <dbReference type="ARBA" id="ARBA00010610"/>
    </source>
</evidence>
<dbReference type="STRING" id="265726.KY46_19695"/>
<dbReference type="Pfam" id="PF00816">
    <property type="entry name" value="Histone_HNS"/>
    <property type="match status" value="1"/>
</dbReference>
<dbReference type="GO" id="GO:0030527">
    <property type="term" value="F:structural constituent of chromatin"/>
    <property type="evidence" value="ECO:0007669"/>
    <property type="project" value="InterPro"/>
</dbReference>
<dbReference type="Gene3D" id="1.10.287.1050">
    <property type="entry name" value="H-NS histone-like proteins"/>
    <property type="match status" value="1"/>
</dbReference>
<dbReference type="GO" id="GO:0009295">
    <property type="term" value="C:nucleoid"/>
    <property type="evidence" value="ECO:0007669"/>
    <property type="project" value="UniProtKB-SubCell"/>
</dbReference>
<dbReference type="EMBL" id="JWYV01000024">
    <property type="protein sequence ID" value="KKC98161.1"/>
    <property type="molecule type" value="Genomic_DNA"/>
</dbReference>
<proteinExistence type="inferred from homology"/>
<feature type="domain" description="DNA-binding protein H-NS-like C-terminal" evidence="9">
    <location>
        <begin position="83"/>
        <end position="130"/>
    </location>
</feature>
<dbReference type="Proteomes" id="UP000033633">
    <property type="component" value="Unassembled WGS sequence"/>
</dbReference>
<dbReference type="InterPro" id="IPR054180">
    <property type="entry name" value="H-NS-like_N"/>
</dbReference>
<organism evidence="10 11">
    <name type="scientific">Photobacterium halotolerans</name>
    <dbReference type="NCBI Taxonomy" id="265726"/>
    <lineage>
        <taxon>Bacteria</taxon>
        <taxon>Pseudomonadati</taxon>
        <taxon>Pseudomonadota</taxon>
        <taxon>Gammaproteobacteria</taxon>
        <taxon>Vibrionales</taxon>
        <taxon>Vibrionaceae</taxon>
        <taxon>Photobacterium</taxon>
    </lineage>
</organism>
<dbReference type="Gene3D" id="4.10.430.10">
    <property type="entry name" value="Histone-like protein H-NS, C-terminal domain"/>
    <property type="match status" value="1"/>
</dbReference>
<dbReference type="InterPro" id="IPR027454">
    <property type="entry name" value="Histone_HNS_N"/>
</dbReference>
<keyword evidence="7" id="KW-0175">Coiled coil</keyword>
<evidence type="ECO:0000313" key="10">
    <source>
        <dbReference type="EMBL" id="KKC98161.1"/>
    </source>
</evidence>
<evidence type="ECO:0000256" key="7">
    <source>
        <dbReference type="SAM" id="Coils"/>
    </source>
</evidence>
<dbReference type="InterPro" id="IPR037150">
    <property type="entry name" value="H-NS_C_dom_sf"/>
</dbReference>
<dbReference type="PANTHER" id="PTHR38097:SF2">
    <property type="entry name" value="DNA-BINDING PROTEIN STPA"/>
    <property type="match status" value="1"/>
</dbReference>
<dbReference type="PANTHER" id="PTHR38097">
    <property type="match status" value="1"/>
</dbReference>
<dbReference type="RefSeq" id="WP_046222303.1">
    <property type="nucleotide sequence ID" value="NZ_JWYV01000024.1"/>
</dbReference>
<evidence type="ECO:0000313" key="11">
    <source>
        <dbReference type="Proteomes" id="UP000033633"/>
    </source>
</evidence>
<dbReference type="GO" id="GO:0003681">
    <property type="term" value="F:bent DNA binding"/>
    <property type="evidence" value="ECO:0007669"/>
    <property type="project" value="TreeGrafter"/>
</dbReference>
<evidence type="ECO:0000259" key="9">
    <source>
        <dbReference type="SMART" id="SM00528"/>
    </source>
</evidence>
<dbReference type="GO" id="GO:0003680">
    <property type="term" value="F:minor groove of adenine-thymine-rich DNA binding"/>
    <property type="evidence" value="ECO:0007669"/>
    <property type="project" value="TreeGrafter"/>
</dbReference>
<dbReference type="GO" id="GO:0032993">
    <property type="term" value="C:protein-DNA complex"/>
    <property type="evidence" value="ECO:0007669"/>
    <property type="project" value="TreeGrafter"/>
</dbReference>
<dbReference type="InterPro" id="IPR001801">
    <property type="entry name" value="Histone_HNS"/>
</dbReference>
<comment type="similarity">
    <text evidence="2 5">Belongs to the histone-like protein H-NS family.</text>
</comment>
<gene>
    <name evidence="10" type="ORF">KY46_19695</name>
</gene>
<dbReference type="Pfam" id="PF22470">
    <property type="entry name" value="Histone_HNS_N"/>
    <property type="match status" value="1"/>
</dbReference>
<evidence type="ECO:0000256" key="1">
    <source>
        <dbReference type="ARBA" id="ARBA00004453"/>
    </source>
</evidence>
<dbReference type="GO" id="GO:0046983">
    <property type="term" value="F:protein dimerization activity"/>
    <property type="evidence" value="ECO:0007669"/>
    <property type="project" value="InterPro"/>
</dbReference>
<feature type="coiled-coil region" evidence="7">
    <location>
        <begin position="23"/>
        <end position="58"/>
    </location>
</feature>
<keyword evidence="11" id="KW-1185">Reference proteome</keyword>
<dbReference type="PATRIC" id="fig|265726.11.peg.2739"/>
<keyword evidence="3" id="KW-0963">Cytoplasm</keyword>
<reference evidence="10 11" key="1">
    <citation type="submission" date="2014-12" db="EMBL/GenBank/DDBJ databases">
        <title>Mercury Reductase activity and rhizosphere competence traits in the genome of root associated Photobacterium halotolerans MELD1.</title>
        <authorList>
            <person name="Mathew D.C."/>
            <person name="Huang C.-C."/>
        </authorList>
    </citation>
    <scope>NUCLEOTIDE SEQUENCE [LARGE SCALE GENOMIC DNA]</scope>
    <source>
        <strain evidence="10 11">MELD1</strain>
    </source>
</reference>
<dbReference type="OrthoDB" id="6088948at2"/>
<dbReference type="AlphaFoldDB" id="A0A0F5V8T1"/>
<name>A0A0F5V8T1_9GAMM</name>
<dbReference type="SUPFAM" id="SSF81273">
    <property type="entry name" value="H-NS histone-like proteins"/>
    <property type="match status" value="2"/>
</dbReference>
<feature type="region of interest" description="Disordered" evidence="8">
    <location>
        <begin position="88"/>
        <end position="130"/>
    </location>
</feature>
<evidence type="ECO:0000256" key="6">
    <source>
        <dbReference type="PIRSR" id="PIRSR002096-1"/>
    </source>
</evidence>
<feature type="compositionally biased region" description="Basic and acidic residues" evidence="8">
    <location>
        <begin position="94"/>
        <end position="104"/>
    </location>
</feature>
<dbReference type="PIRSF" id="PIRSF002096">
    <property type="entry name" value="HnS"/>
    <property type="match status" value="1"/>
</dbReference>
<dbReference type="InterPro" id="IPR027444">
    <property type="entry name" value="H-NS_C_dom"/>
</dbReference>
<comment type="subcellular location">
    <subcellularLocation>
        <location evidence="1">Cytoplasm</location>
        <location evidence="1">Nucleoid</location>
    </subcellularLocation>
</comment>
<protein>
    <recommendedName>
        <fullName evidence="5">DNA-binding protein</fullName>
    </recommendedName>
</protein>
<feature type="DNA-binding region" evidence="6">
    <location>
        <begin position="108"/>
        <end position="113"/>
    </location>
</feature>